<evidence type="ECO:0000313" key="3">
    <source>
        <dbReference type="Proteomes" id="UP001595741"/>
    </source>
</evidence>
<feature type="transmembrane region" description="Helical" evidence="1">
    <location>
        <begin position="33"/>
        <end position="54"/>
    </location>
</feature>
<feature type="transmembrane region" description="Helical" evidence="1">
    <location>
        <begin position="6"/>
        <end position="26"/>
    </location>
</feature>
<comment type="caution">
    <text evidence="2">The sequence shown here is derived from an EMBL/GenBank/DDBJ whole genome shotgun (WGS) entry which is preliminary data.</text>
</comment>
<dbReference type="EMBL" id="JBHRXN010000020">
    <property type="protein sequence ID" value="MFC3532131.1"/>
    <property type="molecule type" value="Genomic_DNA"/>
</dbReference>
<keyword evidence="1" id="KW-0472">Membrane</keyword>
<protein>
    <submittedName>
        <fullName evidence="2">Uncharacterized protein</fullName>
    </submittedName>
</protein>
<keyword evidence="3" id="KW-1185">Reference proteome</keyword>
<reference evidence="3" key="1">
    <citation type="journal article" date="2019" name="Int. J. Syst. Evol. Microbiol.">
        <title>The Global Catalogue of Microorganisms (GCM) 10K type strain sequencing project: providing services to taxonomists for standard genome sequencing and annotation.</title>
        <authorList>
            <consortium name="The Broad Institute Genomics Platform"/>
            <consortium name="The Broad Institute Genome Sequencing Center for Infectious Disease"/>
            <person name="Wu L."/>
            <person name="Ma J."/>
        </authorList>
    </citation>
    <scope>NUCLEOTIDE SEQUENCE [LARGE SCALE GENOMIC DNA]</scope>
    <source>
        <strain evidence="3">KCTC 42742</strain>
    </source>
</reference>
<accession>A0ABV7RFQ3</accession>
<gene>
    <name evidence="2" type="ORF">ACFOLG_08015</name>
</gene>
<sequence>MVLELLLTYLPVAFFLLLPWVCIAAFRSMGKPAVLAALLSFFVISTISIGLLALDNWSTQQQVDRMDRDHDGFFSPDEQASWSAKERKVMDHYIGDGGRNVFGGIIVPVAGLIYSVACAVTFELFAWGGRFLKRRRSK</sequence>
<organism evidence="2 3">
    <name type="scientific">Vogesella facilis</name>
    <dbReference type="NCBI Taxonomy" id="1655232"/>
    <lineage>
        <taxon>Bacteria</taxon>
        <taxon>Pseudomonadati</taxon>
        <taxon>Pseudomonadota</taxon>
        <taxon>Betaproteobacteria</taxon>
        <taxon>Neisseriales</taxon>
        <taxon>Chromobacteriaceae</taxon>
        <taxon>Vogesella</taxon>
    </lineage>
</organism>
<dbReference type="Proteomes" id="UP001595741">
    <property type="component" value="Unassembled WGS sequence"/>
</dbReference>
<proteinExistence type="predicted"/>
<dbReference type="RefSeq" id="WP_386090521.1">
    <property type="nucleotide sequence ID" value="NZ_JBHRXN010000020.1"/>
</dbReference>
<evidence type="ECO:0000313" key="2">
    <source>
        <dbReference type="EMBL" id="MFC3532131.1"/>
    </source>
</evidence>
<evidence type="ECO:0000256" key="1">
    <source>
        <dbReference type="SAM" id="Phobius"/>
    </source>
</evidence>
<name>A0ABV7RFQ3_9NEIS</name>
<keyword evidence="1" id="KW-1133">Transmembrane helix</keyword>
<feature type="transmembrane region" description="Helical" evidence="1">
    <location>
        <begin position="105"/>
        <end position="128"/>
    </location>
</feature>
<keyword evidence="1" id="KW-0812">Transmembrane</keyword>